<dbReference type="AlphaFoldDB" id="A0A9P6HJT6"/>
<feature type="compositionally biased region" description="Basic residues" evidence="2">
    <location>
        <begin position="1"/>
        <end position="11"/>
    </location>
</feature>
<name>A0A9P6HJT6_9AGAM</name>
<evidence type="ECO:0000256" key="2">
    <source>
        <dbReference type="SAM" id="MobiDB-lite"/>
    </source>
</evidence>
<reference evidence="3" key="1">
    <citation type="journal article" date="2020" name="Nat. Commun.">
        <title>Large-scale genome sequencing of mycorrhizal fungi provides insights into the early evolution of symbiotic traits.</title>
        <authorList>
            <person name="Miyauchi S."/>
            <person name="Kiss E."/>
            <person name="Kuo A."/>
            <person name="Drula E."/>
            <person name="Kohler A."/>
            <person name="Sanchez-Garcia M."/>
            <person name="Morin E."/>
            <person name="Andreopoulos B."/>
            <person name="Barry K.W."/>
            <person name="Bonito G."/>
            <person name="Buee M."/>
            <person name="Carver A."/>
            <person name="Chen C."/>
            <person name="Cichocki N."/>
            <person name="Clum A."/>
            <person name="Culley D."/>
            <person name="Crous P.W."/>
            <person name="Fauchery L."/>
            <person name="Girlanda M."/>
            <person name="Hayes R.D."/>
            <person name="Keri Z."/>
            <person name="LaButti K."/>
            <person name="Lipzen A."/>
            <person name="Lombard V."/>
            <person name="Magnuson J."/>
            <person name="Maillard F."/>
            <person name="Murat C."/>
            <person name="Nolan M."/>
            <person name="Ohm R.A."/>
            <person name="Pangilinan J."/>
            <person name="Pereira M.F."/>
            <person name="Perotto S."/>
            <person name="Peter M."/>
            <person name="Pfister S."/>
            <person name="Riley R."/>
            <person name="Sitrit Y."/>
            <person name="Stielow J.B."/>
            <person name="Szollosi G."/>
            <person name="Zifcakova L."/>
            <person name="Stursova M."/>
            <person name="Spatafora J.W."/>
            <person name="Tedersoo L."/>
            <person name="Vaario L.M."/>
            <person name="Yamada A."/>
            <person name="Yan M."/>
            <person name="Wang P."/>
            <person name="Xu J."/>
            <person name="Bruns T."/>
            <person name="Baldrian P."/>
            <person name="Vilgalys R."/>
            <person name="Dunand C."/>
            <person name="Henrissat B."/>
            <person name="Grigoriev I.V."/>
            <person name="Hibbett D."/>
            <person name="Nagy L.G."/>
            <person name="Martin F.M."/>
        </authorList>
    </citation>
    <scope>NUCLEOTIDE SEQUENCE</scope>
    <source>
        <strain evidence="3">UH-Tt-Lm1</strain>
    </source>
</reference>
<dbReference type="EMBL" id="WIUZ02000004">
    <property type="protein sequence ID" value="KAF9788702.1"/>
    <property type="molecule type" value="Genomic_DNA"/>
</dbReference>
<dbReference type="Proteomes" id="UP000736335">
    <property type="component" value="Unassembled WGS sequence"/>
</dbReference>
<keyword evidence="1" id="KW-0175">Coiled coil</keyword>
<sequence length="144" mass="17533">MPLKGRQRSKLQKAATAALQQKRWSTKPPIYPLTLDPETLRHLQELQEEHERLMERKREIERHEREAQRLRGLITDIQRQERERKKTKERHERRIERYRKECKSLEDEIARLDAHDRRMPSRIQHAVQEALKRSSDPEWVGVPH</sequence>
<accession>A0A9P6HJT6</accession>
<reference evidence="3" key="2">
    <citation type="submission" date="2020-11" db="EMBL/GenBank/DDBJ databases">
        <authorList>
            <consortium name="DOE Joint Genome Institute"/>
            <person name="Kuo A."/>
            <person name="Miyauchi S."/>
            <person name="Kiss E."/>
            <person name="Drula E."/>
            <person name="Kohler A."/>
            <person name="Sanchez-Garcia M."/>
            <person name="Andreopoulos B."/>
            <person name="Barry K.W."/>
            <person name="Bonito G."/>
            <person name="Buee M."/>
            <person name="Carver A."/>
            <person name="Chen C."/>
            <person name="Cichocki N."/>
            <person name="Clum A."/>
            <person name="Culley D."/>
            <person name="Crous P.W."/>
            <person name="Fauchery L."/>
            <person name="Girlanda M."/>
            <person name="Hayes R."/>
            <person name="Keri Z."/>
            <person name="Labutti K."/>
            <person name="Lipzen A."/>
            <person name="Lombard V."/>
            <person name="Magnuson J."/>
            <person name="Maillard F."/>
            <person name="Morin E."/>
            <person name="Murat C."/>
            <person name="Nolan M."/>
            <person name="Ohm R."/>
            <person name="Pangilinan J."/>
            <person name="Pereira M."/>
            <person name="Perotto S."/>
            <person name="Peter M."/>
            <person name="Riley R."/>
            <person name="Sitrit Y."/>
            <person name="Stielow B."/>
            <person name="Szollosi G."/>
            <person name="Zifcakova L."/>
            <person name="Stursova M."/>
            <person name="Spatafora J.W."/>
            <person name="Tedersoo L."/>
            <person name="Vaario L.-M."/>
            <person name="Yamada A."/>
            <person name="Yan M."/>
            <person name="Wang P."/>
            <person name="Xu J."/>
            <person name="Bruns T."/>
            <person name="Baldrian P."/>
            <person name="Vilgalys R."/>
            <person name="Henrissat B."/>
            <person name="Grigoriev I.V."/>
            <person name="Hibbett D."/>
            <person name="Nagy L.G."/>
            <person name="Martin F.M."/>
        </authorList>
    </citation>
    <scope>NUCLEOTIDE SEQUENCE</scope>
    <source>
        <strain evidence="3">UH-Tt-Lm1</strain>
    </source>
</reference>
<protein>
    <submittedName>
        <fullName evidence="3">Uncharacterized protein</fullName>
    </submittedName>
</protein>
<evidence type="ECO:0000256" key="1">
    <source>
        <dbReference type="SAM" id="Coils"/>
    </source>
</evidence>
<feature type="compositionally biased region" description="Low complexity" evidence="2">
    <location>
        <begin position="12"/>
        <end position="22"/>
    </location>
</feature>
<gene>
    <name evidence="3" type="ORF">BJ322DRAFT_1106672</name>
</gene>
<feature type="region of interest" description="Disordered" evidence="2">
    <location>
        <begin position="1"/>
        <end position="22"/>
    </location>
</feature>
<organism evidence="3 4">
    <name type="scientific">Thelephora terrestris</name>
    <dbReference type="NCBI Taxonomy" id="56493"/>
    <lineage>
        <taxon>Eukaryota</taxon>
        <taxon>Fungi</taxon>
        <taxon>Dikarya</taxon>
        <taxon>Basidiomycota</taxon>
        <taxon>Agaricomycotina</taxon>
        <taxon>Agaricomycetes</taxon>
        <taxon>Thelephorales</taxon>
        <taxon>Thelephoraceae</taxon>
        <taxon>Thelephora</taxon>
    </lineage>
</organism>
<comment type="caution">
    <text evidence="3">The sequence shown here is derived from an EMBL/GenBank/DDBJ whole genome shotgun (WGS) entry which is preliminary data.</text>
</comment>
<feature type="coiled-coil region" evidence="1">
    <location>
        <begin position="40"/>
        <end position="115"/>
    </location>
</feature>
<keyword evidence="4" id="KW-1185">Reference proteome</keyword>
<evidence type="ECO:0000313" key="4">
    <source>
        <dbReference type="Proteomes" id="UP000736335"/>
    </source>
</evidence>
<evidence type="ECO:0000313" key="3">
    <source>
        <dbReference type="EMBL" id="KAF9788702.1"/>
    </source>
</evidence>
<proteinExistence type="predicted"/>